<dbReference type="Pfam" id="PF07314">
    <property type="entry name" value="Lit"/>
    <property type="match status" value="1"/>
</dbReference>
<accession>A0A510VR89</accession>
<protein>
    <submittedName>
        <fullName evidence="2">Membrane protein</fullName>
    </submittedName>
</protein>
<feature type="transmembrane region" description="Helical" evidence="1">
    <location>
        <begin position="162"/>
        <end position="185"/>
    </location>
</feature>
<gene>
    <name evidence="2" type="ORF">LSI01_15570</name>
</gene>
<feature type="transmembrane region" description="Helical" evidence="1">
    <location>
        <begin position="76"/>
        <end position="95"/>
    </location>
</feature>
<dbReference type="NCBIfam" id="TIGR01906">
    <property type="entry name" value="integ_TIGR01906"/>
    <property type="match status" value="1"/>
</dbReference>
<dbReference type="EMBL" id="BJUD01000040">
    <property type="protein sequence ID" value="GEK29246.1"/>
    <property type="molecule type" value="Genomic_DNA"/>
</dbReference>
<reference evidence="2 3" key="1">
    <citation type="submission" date="2019-07" db="EMBL/GenBank/DDBJ databases">
        <title>Whole genome shotgun sequence of Lactobacillus siliginis NBRC 101315.</title>
        <authorList>
            <person name="Hosoyama A."/>
            <person name="Uohara A."/>
            <person name="Ohji S."/>
            <person name="Ichikawa N."/>
        </authorList>
    </citation>
    <scope>NUCLEOTIDE SEQUENCE [LARGE SCALE GENOMIC DNA]</scope>
    <source>
        <strain evidence="2 3">NBRC 101315</strain>
    </source>
</reference>
<keyword evidence="1" id="KW-1133">Transmembrane helix</keyword>
<name>A0A510VR89_9LACO</name>
<evidence type="ECO:0000256" key="1">
    <source>
        <dbReference type="SAM" id="Phobius"/>
    </source>
</evidence>
<evidence type="ECO:0000313" key="2">
    <source>
        <dbReference type="EMBL" id="GEK29246.1"/>
    </source>
</evidence>
<evidence type="ECO:0000313" key="3">
    <source>
        <dbReference type="Proteomes" id="UP000321429"/>
    </source>
</evidence>
<organism evidence="2 3">
    <name type="scientific">Furfurilactobacillus siliginis</name>
    <dbReference type="NCBI Taxonomy" id="348151"/>
    <lineage>
        <taxon>Bacteria</taxon>
        <taxon>Bacillati</taxon>
        <taxon>Bacillota</taxon>
        <taxon>Bacilli</taxon>
        <taxon>Lactobacillales</taxon>
        <taxon>Lactobacillaceae</taxon>
        <taxon>Furfurilactobacillus</taxon>
    </lineage>
</organism>
<dbReference type="InterPro" id="IPR010178">
    <property type="entry name" value="Lit"/>
</dbReference>
<dbReference type="AlphaFoldDB" id="A0A510VR89"/>
<dbReference type="Proteomes" id="UP000321429">
    <property type="component" value="Unassembled WGS sequence"/>
</dbReference>
<proteinExistence type="predicted"/>
<feature type="transmembrane region" description="Helical" evidence="1">
    <location>
        <begin position="107"/>
        <end position="128"/>
    </location>
</feature>
<comment type="caution">
    <text evidence="2">The sequence shown here is derived from an EMBL/GenBank/DDBJ whole genome shotgun (WGS) entry which is preliminary data.</text>
</comment>
<keyword evidence="1" id="KW-0472">Membrane</keyword>
<sequence length="190" mass="22239">MTSAVWLTVHAVWLYRITLSTTDVLAQVGLSARTMMHNYWQLLAYLDWPWITQLHMSNFTDSAAALKHFADVKRLLLVNNVVLLVTLPVVAHGLWRLQREKRFWQLLLPMQWALPVAPVIAALMAINFDQFFVMFHQLLFRNDDWLFDPRFDPIINALPESFFLACFVLFFLIFEGWLVLGYIVARRSAK</sequence>
<keyword evidence="1" id="KW-0812">Transmembrane</keyword>